<dbReference type="RefSeq" id="WP_267536590.1">
    <property type="nucleotide sequence ID" value="NZ_JAPNKA010000001.1"/>
</dbReference>
<comment type="caution">
    <text evidence="2">The sequence shown here is derived from an EMBL/GenBank/DDBJ whole genome shotgun (WGS) entry which is preliminary data.</text>
</comment>
<evidence type="ECO:0000256" key="1">
    <source>
        <dbReference type="SAM" id="Coils"/>
    </source>
</evidence>
<keyword evidence="1" id="KW-0175">Coiled coil</keyword>
<protein>
    <recommendedName>
        <fullName evidence="4">PspA/IM30 family protein</fullName>
    </recommendedName>
</protein>
<evidence type="ECO:0000313" key="2">
    <source>
        <dbReference type="EMBL" id="MCY1077778.1"/>
    </source>
</evidence>
<dbReference type="EMBL" id="JAPNKA010000001">
    <property type="protein sequence ID" value="MCY1077778.1"/>
    <property type="molecule type" value="Genomic_DNA"/>
</dbReference>
<name>A0ABT4A7Y7_9BACT</name>
<evidence type="ECO:0000313" key="3">
    <source>
        <dbReference type="Proteomes" id="UP001207654"/>
    </source>
</evidence>
<feature type="coiled-coil region" evidence="1">
    <location>
        <begin position="109"/>
        <end position="224"/>
    </location>
</feature>
<evidence type="ECO:0008006" key="4">
    <source>
        <dbReference type="Google" id="ProtNLM"/>
    </source>
</evidence>
<sequence length="257" mass="29411">MPKAESYNDLIFQLGDLARDRLAGKPNCPRTMDRVYRAEAALVARRDELAVLEQQMNDEDAAWQDYLAQYEGKRAAEFEIVKKWKKAVDAVEGQTKTLRKTLTNRRADLRYAQDALKKLEKKHSDLELVTQEESKLGLSRDNIKKNRIQMMRLTREVEDLDRQVELALTPKPGQPGAAGILAHKRMLDMEDAMNAQKEAVDEAMAEIDRAIAEKETEVQAAEDYLDQALFLLGEDVYAQRIQDAQLASFYPRLDRAQ</sequence>
<organism evidence="2 3">
    <name type="scientific">Archangium lansingense</name>
    <dbReference type="NCBI Taxonomy" id="2995310"/>
    <lineage>
        <taxon>Bacteria</taxon>
        <taxon>Pseudomonadati</taxon>
        <taxon>Myxococcota</taxon>
        <taxon>Myxococcia</taxon>
        <taxon>Myxococcales</taxon>
        <taxon>Cystobacterineae</taxon>
        <taxon>Archangiaceae</taxon>
        <taxon>Archangium</taxon>
    </lineage>
</organism>
<dbReference type="Proteomes" id="UP001207654">
    <property type="component" value="Unassembled WGS sequence"/>
</dbReference>
<reference evidence="2 3" key="1">
    <citation type="submission" date="2022-11" db="EMBL/GenBank/DDBJ databases">
        <title>Minimal conservation of predation-associated metabolite biosynthetic gene clusters underscores biosynthetic potential of Myxococcota including descriptions for ten novel species: Archangium lansinium sp. nov., Myxococcus landrumus sp. nov., Nannocystis bai.</title>
        <authorList>
            <person name="Ahearne A."/>
            <person name="Stevens C."/>
            <person name="Phillips K."/>
        </authorList>
    </citation>
    <scope>NUCLEOTIDE SEQUENCE [LARGE SCALE GENOMIC DNA]</scope>
    <source>
        <strain evidence="2 3">MIWBW</strain>
    </source>
</reference>
<proteinExistence type="predicted"/>
<keyword evidence="3" id="KW-1185">Reference proteome</keyword>
<gene>
    <name evidence="2" type="ORF">OV287_25230</name>
</gene>
<accession>A0ABT4A7Y7</accession>